<dbReference type="InterPro" id="IPR008201">
    <property type="entry name" value="HepT-like"/>
</dbReference>
<dbReference type="OrthoDB" id="955324at2"/>
<dbReference type="GO" id="GO:0016787">
    <property type="term" value="F:hydrolase activity"/>
    <property type="evidence" value="ECO:0007669"/>
    <property type="project" value="UniProtKB-KW"/>
</dbReference>
<dbReference type="AlphaFoldDB" id="I2GKJ6"/>
<dbReference type="RefSeq" id="WP_009283000.1">
    <property type="nucleotide sequence ID" value="NZ_CAIT01000007.1"/>
</dbReference>
<protein>
    <recommendedName>
        <fullName evidence="6">DUF86 domain-containing protein</fullName>
    </recommendedName>
</protein>
<dbReference type="STRING" id="1185876.BN8_03587"/>
<dbReference type="Pfam" id="PF01934">
    <property type="entry name" value="HepT-like"/>
    <property type="match status" value="1"/>
</dbReference>
<organism evidence="4 5">
    <name type="scientific">Fibrisoma limi BUZ 3</name>
    <dbReference type="NCBI Taxonomy" id="1185876"/>
    <lineage>
        <taxon>Bacteria</taxon>
        <taxon>Pseudomonadati</taxon>
        <taxon>Bacteroidota</taxon>
        <taxon>Cytophagia</taxon>
        <taxon>Cytophagales</taxon>
        <taxon>Spirosomataceae</taxon>
        <taxon>Fibrisoma</taxon>
    </lineage>
</organism>
<dbReference type="GO" id="GO:0004540">
    <property type="term" value="F:RNA nuclease activity"/>
    <property type="evidence" value="ECO:0007669"/>
    <property type="project" value="InterPro"/>
</dbReference>
<reference evidence="4 5" key="1">
    <citation type="journal article" date="2012" name="J. Bacteriol.">
        <title>Genome Sequence of the Filamentous Bacterium Fibrisoma limi BUZ 3T.</title>
        <authorList>
            <person name="Filippini M."/>
            <person name="Qi W."/>
            <person name="Jaenicke S."/>
            <person name="Goesmann A."/>
            <person name="Smits T.H."/>
            <person name="Bagheri H.C."/>
        </authorList>
    </citation>
    <scope>NUCLEOTIDE SEQUENCE [LARGE SCALE GENOMIC DNA]</scope>
    <source>
        <strain evidence="5">BUZ 3T</strain>
    </source>
</reference>
<evidence type="ECO:0000313" key="5">
    <source>
        <dbReference type="Proteomes" id="UP000009309"/>
    </source>
</evidence>
<keyword evidence="2" id="KW-0540">Nuclease</keyword>
<comment type="caution">
    <text evidence="4">The sequence shown here is derived from an EMBL/GenBank/DDBJ whole genome shotgun (WGS) entry which is preliminary data.</text>
</comment>
<evidence type="ECO:0000256" key="3">
    <source>
        <dbReference type="ARBA" id="ARBA00022801"/>
    </source>
</evidence>
<keyword evidence="1" id="KW-1277">Toxin-antitoxin system</keyword>
<dbReference type="GO" id="GO:0110001">
    <property type="term" value="C:toxin-antitoxin complex"/>
    <property type="evidence" value="ECO:0007669"/>
    <property type="project" value="InterPro"/>
</dbReference>
<name>I2GKJ6_9BACT</name>
<dbReference type="EMBL" id="CAIT01000007">
    <property type="protein sequence ID" value="CCH54422.1"/>
    <property type="molecule type" value="Genomic_DNA"/>
</dbReference>
<evidence type="ECO:0000313" key="4">
    <source>
        <dbReference type="EMBL" id="CCH54422.1"/>
    </source>
</evidence>
<sequence>MAWLRIIQTRHIPVHDYFGIDYEIIWRIITVPLPPLQQTIGQILKRVA</sequence>
<keyword evidence="3" id="KW-0378">Hydrolase</keyword>
<evidence type="ECO:0000256" key="1">
    <source>
        <dbReference type="ARBA" id="ARBA00022649"/>
    </source>
</evidence>
<gene>
    <name evidence="4" type="ORF">BN8_03587</name>
</gene>
<keyword evidence="5" id="KW-1185">Reference proteome</keyword>
<proteinExistence type="predicted"/>
<evidence type="ECO:0008006" key="6">
    <source>
        <dbReference type="Google" id="ProtNLM"/>
    </source>
</evidence>
<accession>I2GKJ6</accession>
<dbReference type="Proteomes" id="UP000009309">
    <property type="component" value="Unassembled WGS sequence"/>
</dbReference>
<evidence type="ECO:0000256" key="2">
    <source>
        <dbReference type="ARBA" id="ARBA00022722"/>
    </source>
</evidence>